<accession>A0A4U0QEH8</accession>
<dbReference type="SMART" id="SM01008">
    <property type="entry name" value="Ald_Xan_dh_C"/>
    <property type="match status" value="1"/>
</dbReference>
<dbReference type="EMBL" id="SUNH01000040">
    <property type="protein sequence ID" value="TJZ79897.1"/>
    <property type="molecule type" value="Genomic_DNA"/>
</dbReference>
<dbReference type="PIRSF" id="PIRSF036389">
    <property type="entry name" value="IOR_B"/>
    <property type="match status" value="1"/>
</dbReference>
<dbReference type="GO" id="GO:0016491">
    <property type="term" value="F:oxidoreductase activity"/>
    <property type="evidence" value="ECO:0007669"/>
    <property type="project" value="InterPro"/>
</dbReference>
<dbReference type="Pfam" id="PF02738">
    <property type="entry name" value="MoCoBD_1"/>
    <property type="match status" value="1"/>
</dbReference>
<gene>
    <name evidence="2" type="ORF">FA740_17745</name>
</gene>
<dbReference type="InterPro" id="IPR012368">
    <property type="entry name" value="OxRdtase_Mopterin-bd_su_IorB"/>
</dbReference>
<dbReference type="InterPro" id="IPR052516">
    <property type="entry name" value="N-heterocyclic_Hydroxylase"/>
</dbReference>
<dbReference type="Gene3D" id="3.90.1170.50">
    <property type="entry name" value="Aldehyde oxidase/xanthine dehydrogenase, a/b hammerhead"/>
    <property type="match status" value="1"/>
</dbReference>
<dbReference type="InterPro" id="IPR008274">
    <property type="entry name" value="AldOxase/xan_DH_MoCoBD1"/>
</dbReference>
<dbReference type="PROSITE" id="PS51318">
    <property type="entry name" value="TAT"/>
    <property type="match status" value="1"/>
</dbReference>
<keyword evidence="3" id="KW-1185">Reference proteome</keyword>
<dbReference type="PANTHER" id="PTHR47495">
    <property type="entry name" value="ALDEHYDE DEHYDROGENASE"/>
    <property type="match status" value="1"/>
</dbReference>
<dbReference type="Proteomes" id="UP000306223">
    <property type="component" value="Unassembled WGS sequence"/>
</dbReference>
<dbReference type="SUPFAM" id="SSF56003">
    <property type="entry name" value="Molybdenum cofactor-binding domain"/>
    <property type="match status" value="2"/>
</dbReference>
<organism evidence="2 3">
    <name type="scientific">Paracoccus hibiscisoli</name>
    <dbReference type="NCBI Taxonomy" id="2023261"/>
    <lineage>
        <taxon>Bacteria</taxon>
        <taxon>Pseudomonadati</taxon>
        <taxon>Pseudomonadota</taxon>
        <taxon>Alphaproteobacteria</taxon>
        <taxon>Rhodobacterales</taxon>
        <taxon>Paracoccaceae</taxon>
        <taxon>Paracoccus</taxon>
    </lineage>
</organism>
<reference evidence="2 3" key="1">
    <citation type="submission" date="2019-04" db="EMBL/GenBank/DDBJ databases">
        <authorList>
            <person name="Li J."/>
        </authorList>
    </citation>
    <scope>NUCLEOTIDE SEQUENCE [LARGE SCALE GENOMIC DNA]</scope>
    <source>
        <strain evidence="2 3">CCTCC AB2016182</strain>
    </source>
</reference>
<dbReference type="AlphaFoldDB" id="A0A4U0QEH8"/>
<dbReference type="PANTHER" id="PTHR47495:SF3">
    <property type="entry name" value="BLR6219 PROTEIN"/>
    <property type="match status" value="1"/>
</dbReference>
<sequence>MMSNNPVAVARIANVSRRSILLGLSAGSLVLAVGLPTLSRAQDAPVEFGADAMPNGWRDDPNVFVSIADDGIVTVTVHRSEMGQGVRTSIAMVVADELEAEWDMVRVTQAPGNEPRYGNQDTDGSRSLRHFFDPMRRAGASARTMLEQAAADAWNVPLSEVRAEGHVVRHAGSDRTMSYGKLATAAAALPVPDREGLRLKDPATFRYVGKADIGLVDNDDITRGTTTYGIDVRREGMLYAVIARPPVFGGRVVSVDDSAALQVAGVERVVRLDPPTIPAEFQPLGGIAVIARNTWAAIKGREALVIEWEDGPHAAYSSEDFEAELEAAVQTDDGKLILNRGDVGAALAEASTRIVAEYYIPHLAQAPMEPPAAVADVHDGSCEVWACVQAPQVTRLRLAQRMELPEEDVTVNVTLLGGGFGRKSKPDFVLEAAILSREVGAPVKLTWTREDDLQHSYYHTVSVERLEAGLDAQGKAVAWLHRTAAPTIGSIFAPDPRQKLPFELGMGLTNMPLDIPNVRAENPQAPAHTRIGWYRSVSNIPHAFAIQSFIAELAEATGRDPLEYLLEVIGPARLIDPSEIGDVWNYGESPERYPIDTGRLRKVTETVAEAIGWGRQLPVGSGLGLAAHYSFVSHVAVATEVEVVNGEVHIPRVEIAIDCGAHVNPDRIRSQMEGAVIMGVGQALTTEITFQDGRPQQGNFDSYLIPRMETAPREINVHLVSSGGYDQPLGGVGEPGLPPIAPSIANAIFAATGTRIRRLPVADQLRS</sequence>
<dbReference type="InterPro" id="IPR046867">
    <property type="entry name" value="AldOxase/xan_DH_MoCoBD2"/>
</dbReference>
<evidence type="ECO:0000313" key="2">
    <source>
        <dbReference type="EMBL" id="TJZ79897.1"/>
    </source>
</evidence>
<dbReference type="InterPro" id="IPR037165">
    <property type="entry name" value="AldOxase/xan_DH_Mopterin-bd_sf"/>
</dbReference>
<dbReference type="InterPro" id="IPR000674">
    <property type="entry name" value="Ald_Oxase/Xan_DH_a/b"/>
</dbReference>
<dbReference type="RefSeq" id="WP_136858171.1">
    <property type="nucleotide sequence ID" value="NZ_SUNH01000040.1"/>
</dbReference>
<evidence type="ECO:0000313" key="3">
    <source>
        <dbReference type="Proteomes" id="UP000306223"/>
    </source>
</evidence>
<evidence type="ECO:0000259" key="1">
    <source>
        <dbReference type="SMART" id="SM01008"/>
    </source>
</evidence>
<proteinExistence type="predicted"/>
<name>A0A4U0QEH8_9RHOB</name>
<dbReference type="Gene3D" id="3.30.365.10">
    <property type="entry name" value="Aldehyde oxidase/xanthine dehydrogenase, molybdopterin binding domain"/>
    <property type="match status" value="4"/>
</dbReference>
<dbReference type="InterPro" id="IPR006311">
    <property type="entry name" value="TAT_signal"/>
</dbReference>
<comment type="caution">
    <text evidence="2">The sequence shown here is derived from an EMBL/GenBank/DDBJ whole genome shotgun (WGS) entry which is preliminary data.</text>
</comment>
<feature type="domain" description="Aldehyde oxidase/xanthine dehydrogenase a/b hammerhead" evidence="1">
    <location>
        <begin position="223"/>
        <end position="312"/>
    </location>
</feature>
<protein>
    <submittedName>
        <fullName evidence="2">Xanthine dehydrogenase family protein molybdopterin-binding subunit</fullName>
    </submittedName>
</protein>
<dbReference type="Pfam" id="PF20256">
    <property type="entry name" value="MoCoBD_2"/>
    <property type="match status" value="2"/>
</dbReference>
<dbReference type="OrthoDB" id="9767994at2"/>